<reference evidence="5 6" key="1">
    <citation type="submission" date="2020-04" db="EMBL/GenBank/DDBJ databases">
        <title>Perkinsus olseni comparative genomics.</title>
        <authorList>
            <person name="Bogema D.R."/>
        </authorList>
    </citation>
    <scope>NUCLEOTIDE SEQUENCE [LARGE SCALE GENOMIC DNA]</scope>
    <source>
        <strain evidence="3">ATCC PRA-179</strain>
        <strain evidence="4">ATCC PRA-31</strain>
    </source>
</reference>
<evidence type="ECO:0000313" key="3">
    <source>
        <dbReference type="EMBL" id="KAF4660070.1"/>
    </source>
</evidence>
<proteinExistence type="predicted"/>
<feature type="region of interest" description="Disordered" evidence="2">
    <location>
        <begin position="108"/>
        <end position="142"/>
    </location>
</feature>
<keyword evidence="1" id="KW-0175">Coiled coil</keyword>
<dbReference type="Proteomes" id="UP000570595">
    <property type="component" value="Unassembled WGS sequence"/>
</dbReference>
<evidence type="ECO:0000313" key="6">
    <source>
        <dbReference type="Proteomes" id="UP000572268"/>
    </source>
</evidence>
<evidence type="ECO:0000313" key="4">
    <source>
        <dbReference type="EMBL" id="KAF4664858.1"/>
    </source>
</evidence>
<feature type="coiled-coil region" evidence="1">
    <location>
        <begin position="55"/>
        <end position="89"/>
    </location>
</feature>
<comment type="caution">
    <text evidence="4">The sequence shown here is derived from an EMBL/GenBank/DDBJ whole genome shotgun (WGS) entry which is preliminary data.</text>
</comment>
<gene>
    <name evidence="4" type="ORF">FOL46_003995</name>
    <name evidence="3" type="ORF">FOZ61_004258</name>
</gene>
<name>A0A7J6LZY2_PEROL</name>
<sequence length="365" mass="40628">MSVSPPVQRIRIDSLVGGNPVDTNADAEEETWLRKVNSNSRRLFSRHYNKSAAEVKVMAARIDGLQREIRELRRELEESRTKILDMEERQEAFWQEDVYDIVNNISSVSSTPPSSASSPYRGKEDGASSMRQDVATETEDILDGSESSSFYTAVSSELGGQAGQRSTIGRARNGVMQPFTSCFSLGMRTFVFIILVGIAVGFTGDTTDEVEPKGEYCEPYPCHMATVGPTSSPDATDAVTTEDMTTEYTPTSPMVNTTVLEDTTVVKSTTQPVSTDDIIGTWCGDSPFGYLEMIFDTTYVSLYVAGQYFYSQYNVKEREIVLVNPDDNLSTFLREMNSQIITEYHAYEMYIEFVEVTTVVAVKCS</sequence>
<accession>A0A7J6LZY2</accession>
<dbReference type="AlphaFoldDB" id="A0A7J6LZY2"/>
<evidence type="ECO:0000256" key="2">
    <source>
        <dbReference type="SAM" id="MobiDB-lite"/>
    </source>
</evidence>
<dbReference type="Gene3D" id="1.20.5.110">
    <property type="match status" value="1"/>
</dbReference>
<dbReference type="EMBL" id="JABAHT010000244">
    <property type="protein sequence ID" value="KAF4660070.1"/>
    <property type="molecule type" value="Genomic_DNA"/>
</dbReference>
<organism evidence="4 6">
    <name type="scientific">Perkinsus olseni</name>
    <name type="common">Perkinsus atlanticus</name>
    <dbReference type="NCBI Taxonomy" id="32597"/>
    <lineage>
        <taxon>Eukaryota</taxon>
        <taxon>Sar</taxon>
        <taxon>Alveolata</taxon>
        <taxon>Perkinsozoa</taxon>
        <taxon>Perkinsea</taxon>
        <taxon>Perkinsida</taxon>
        <taxon>Perkinsidae</taxon>
        <taxon>Perkinsus</taxon>
    </lineage>
</organism>
<protein>
    <submittedName>
        <fullName evidence="4">Uncharacterized protein</fullName>
    </submittedName>
</protein>
<feature type="compositionally biased region" description="Low complexity" evidence="2">
    <location>
        <begin position="108"/>
        <end position="119"/>
    </location>
</feature>
<evidence type="ECO:0000313" key="5">
    <source>
        <dbReference type="Proteomes" id="UP000570595"/>
    </source>
</evidence>
<dbReference type="EMBL" id="JABANN010000249">
    <property type="protein sequence ID" value="KAF4664858.1"/>
    <property type="molecule type" value="Genomic_DNA"/>
</dbReference>
<dbReference type="Proteomes" id="UP000572268">
    <property type="component" value="Unassembled WGS sequence"/>
</dbReference>
<evidence type="ECO:0000256" key="1">
    <source>
        <dbReference type="SAM" id="Coils"/>
    </source>
</evidence>